<organism evidence="2 3">
    <name type="scientific">Clostridium chromiireducens</name>
    <dbReference type="NCBI Taxonomy" id="225345"/>
    <lineage>
        <taxon>Bacteria</taxon>
        <taxon>Bacillati</taxon>
        <taxon>Bacillota</taxon>
        <taxon>Clostridia</taxon>
        <taxon>Eubacteriales</taxon>
        <taxon>Clostridiaceae</taxon>
        <taxon>Clostridium</taxon>
    </lineage>
</organism>
<protein>
    <submittedName>
        <fullName evidence="2">DNA-invertase</fullName>
    </submittedName>
</protein>
<dbReference type="STRING" id="225345.CLCHR_32630"/>
<dbReference type="Gene3D" id="3.40.50.1390">
    <property type="entry name" value="Resolvase, N-terminal catalytic domain"/>
    <property type="match status" value="1"/>
</dbReference>
<keyword evidence="3" id="KW-1185">Reference proteome</keyword>
<accession>A0A1V4IJB5</accession>
<dbReference type="GO" id="GO:0003677">
    <property type="term" value="F:DNA binding"/>
    <property type="evidence" value="ECO:0007669"/>
    <property type="project" value="InterPro"/>
</dbReference>
<dbReference type="PROSITE" id="PS51736">
    <property type="entry name" value="RECOMBINASES_3"/>
    <property type="match status" value="1"/>
</dbReference>
<feature type="domain" description="Resolvase/invertase-type recombinase catalytic" evidence="1">
    <location>
        <begin position="1"/>
        <end position="49"/>
    </location>
</feature>
<evidence type="ECO:0000313" key="3">
    <source>
        <dbReference type="Proteomes" id="UP000191056"/>
    </source>
</evidence>
<reference evidence="2 3" key="1">
    <citation type="submission" date="2017-03" db="EMBL/GenBank/DDBJ databases">
        <title>Genome sequence of Clostridium chromiireducens DSM 23318.</title>
        <authorList>
            <person name="Poehlein A."/>
            <person name="Daniel R."/>
        </authorList>
    </citation>
    <scope>NUCLEOTIDE SEQUENCE [LARGE SCALE GENOMIC DNA]</scope>
    <source>
        <strain evidence="2 3">DSM 23318</strain>
    </source>
</reference>
<proteinExistence type="predicted"/>
<dbReference type="InterPro" id="IPR036162">
    <property type="entry name" value="Resolvase-like_N_sf"/>
</dbReference>
<gene>
    <name evidence="2" type="primary">bin3_1</name>
    <name evidence="2" type="ORF">CLCHR_32630</name>
</gene>
<dbReference type="AlphaFoldDB" id="A0A1V4IJB5"/>
<dbReference type="Proteomes" id="UP000191056">
    <property type="component" value="Unassembled WGS sequence"/>
</dbReference>
<evidence type="ECO:0000313" key="2">
    <source>
        <dbReference type="EMBL" id="OPJ59805.1"/>
    </source>
</evidence>
<dbReference type="GO" id="GO:0000150">
    <property type="term" value="F:DNA strand exchange activity"/>
    <property type="evidence" value="ECO:0007669"/>
    <property type="project" value="InterPro"/>
</dbReference>
<comment type="caution">
    <text evidence="2">The sequence shown here is derived from an EMBL/GenBank/DDBJ whole genome shotgun (WGS) entry which is preliminary data.</text>
</comment>
<sequence>MMDIQQGQEWLLDMINNLLIEVLATMAEQERLKIKLRQAEGIVAAKEKGKHLGKPNINFPPNWLEIYTITAVKAMEELNLKKNTFYKLVKQHEGFR</sequence>
<dbReference type="EMBL" id="MZGT01000046">
    <property type="protein sequence ID" value="OPJ59805.1"/>
    <property type="molecule type" value="Genomic_DNA"/>
</dbReference>
<dbReference type="InterPro" id="IPR006119">
    <property type="entry name" value="Resolv_N"/>
</dbReference>
<dbReference type="SUPFAM" id="SSF53041">
    <property type="entry name" value="Resolvase-like"/>
    <property type="match status" value="1"/>
</dbReference>
<name>A0A1V4IJB5_9CLOT</name>
<evidence type="ECO:0000259" key="1">
    <source>
        <dbReference type="PROSITE" id="PS51736"/>
    </source>
</evidence>
<dbReference type="Pfam" id="PF00239">
    <property type="entry name" value="Resolvase"/>
    <property type="match status" value="1"/>
</dbReference>